<dbReference type="InParanoid" id="H0EKY1"/>
<dbReference type="HOGENOM" id="CLU_2109287_0_0_1"/>
<sequence length="115" mass="12880">MDLDAEVFLTSRSRAPSIIDVTTQNDHVFAQLPDIIQEAAISTEFSSPNLVINRVHESHNVESKFMTKPQFFITRRDSGISMPDLDIKDPKFLAKYGSDLSANFADIKTSGTQYV</sequence>
<reference evidence="1 2" key="1">
    <citation type="journal article" date="2012" name="Eukaryot. Cell">
        <title>Genome sequence of the fungus Glarea lozoyensis: the first genome sequence of a species from the Helotiaceae family.</title>
        <authorList>
            <person name="Youssar L."/>
            <person name="Gruening B.A."/>
            <person name="Erxleben A."/>
            <person name="Guenther S."/>
            <person name="Huettel W."/>
        </authorList>
    </citation>
    <scope>NUCLEOTIDE SEQUENCE [LARGE SCALE GENOMIC DNA]</scope>
    <source>
        <strain evidence="2">ATCC 74030 / MF5533</strain>
    </source>
</reference>
<comment type="caution">
    <text evidence="1">The sequence shown here is derived from an EMBL/GenBank/DDBJ whole genome shotgun (WGS) entry which is preliminary data.</text>
</comment>
<evidence type="ECO:0000313" key="2">
    <source>
        <dbReference type="Proteomes" id="UP000005446"/>
    </source>
</evidence>
<evidence type="ECO:0000313" key="1">
    <source>
        <dbReference type="EMBL" id="EHL00824.1"/>
    </source>
</evidence>
<dbReference type="EMBL" id="AGUE01000073">
    <property type="protein sequence ID" value="EHL00824.1"/>
    <property type="molecule type" value="Genomic_DNA"/>
</dbReference>
<proteinExistence type="predicted"/>
<keyword evidence="2" id="KW-1185">Reference proteome</keyword>
<gene>
    <name evidence="1" type="ORF">M7I_3215</name>
</gene>
<protein>
    <submittedName>
        <fullName evidence="1">Uncharacterized protein</fullName>
    </submittedName>
</protein>
<name>H0EKY1_GLAL7</name>
<accession>H0EKY1</accession>
<dbReference type="Proteomes" id="UP000005446">
    <property type="component" value="Unassembled WGS sequence"/>
</dbReference>
<dbReference type="AlphaFoldDB" id="H0EKY1"/>
<dbReference type="OrthoDB" id="3477009at2759"/>
<organism evidence="1 2">
    <name type="scientific">Glarea lozoyensis (strain ATCC 74030 / MF5533)</name>
    <dbReference type="NCBI Taxonomy" id="1104152"/>
    <lineage>
        <taxon>Eukaryota</taxon>
        <taxon>Fungi</taxon>
        <taxon>Dikarya</taxon>
        <taxon>Ascomycota</taxon>
        <taxon>Pezizomycotina</taxon>
        <taxon>Leotiomycetes</taxon>
        <taxon>Helotiales</taxon>
        <taxon>Helotiaceae</taxon>
        <taxon>Glarea</taxon>
    </lineage>
</organism>